<dbReference type="RefSeq" id="WP_310018424.1">
    <property type="nucleotide sequence ID" value="NZ_JAVDUM010000004.1"/>
</dbReference>
<feature type="compositionally biased region" description="Polar residues" evidence="1">
    <location>
        <begin position="7"/>
        <end position="23"/>
    </location>
</feature>
<accession>A0ABU1SA96</accession>
<dbReference type="EMBL" id="JAVDUM010000004">
    <property type="protein sequence ID" value="MDR6866525.1"/>
    <property type="molecule type" value="Genomic_DNA"/>
</dbReference>
<gene>
    <name evidence="2" type="ORF">J2Y69_001118</name>
</gene>
<evidence type="ECO:0000256" key="1">
    <source>
        <dbReference type="SAM" id="MobiDB-lite"/>
    </source>
</evidence>
<name>A0ABU1SA96_9MICO</name>
<keyword evidence="3" id="KW-1185">Reference proteome</keyword>
<comment type="caution">
    <text evidence="2">The sequence shown here is derived from an EMBL/GenBank/DDBJ whole genome shotgun (WGS) entry which is preliminary data.</text>
</comment>
<protein>
    <submittedName>
        <fullName evidence="2">Uncharacterized protein</fullName>
    </submittedName>
</protein>
<feature type="region of interest" description="Disordered" evidence="1">
    <location>
        <begin position="1"/>
        <end position="23"/>
    </location>
</feature>
<sequence length="188" mass="18861">MSAAHENLSTTAGGLPSSARTSGGISRRTIVTGAAWSVPLIAVAVSVPRAAASDVTSPTALVTGAIQAGVTSSTRYAQYGGGQVTFASAGVAGIDSGRLSVSISNLTSTKFQLITLESVVAEYEAAGWTLVVATEALIEFTHAPIVDGGTVLTPAIRWEGALDSGKPRVGIAVSSDSDDVIGTIISTN</sequence>
<proteinExistence type="predicted"/>
<dbReference type="Proteomes" id="UP001259347">
    <property type="component" value="Unassembled WGS sequence"/>
</dbReference>
<dbReference type="PROSITE" id="PS51318">
    <property type="entry name" value="TAT"/>
    <property type="match status" value="1"/>
</dbReference>
<reference evidence="2 3" key="1">
    <citation type="submission" date="2023-07" db="EMBL/GenBank/DDBJ databases">
        <title>Sorghum-associated microbial communities from plants grown in Nebraska, USA.</title>
        <authorList>
            <person name="Schachtman D."/>
        </authorList>
    </citation>
    <scope>NUCLEOTIDE SEQUENCE [LARGE SCALE GENOMIC DNA]</scope>
    <source>
        <strain evidence="2 3">2980</strain>
    </source>
</reference>
<evidence type="ECO:0000313" key="3">
    <source>
        <dbReference type="Proteomes" id="UP001259347"/>
    </source>
</evidence>
<evidence type="ECO:0000313" key="2">
    <source>
        <dbReference type="EMBL" id="MDR6866525.1"/>
    </source>
</evidence>
<organism evidence="2 3">
    <name type="scientific">Microbacterium resistens</name>
    <dbReference type="NCBI Taxonomy" id="156977"/>
    <lineage>
        <taxon>Bacteria</taxon>
        <taxon>Bacillati</taxon>
        <taxon>Actinomycetota</taxon>
        <taxon>Actinomycetes</taxon>
        <taxon>Micrococcales</taxon>
        <taxon>Microbacteriaceae</taxon>
        <taxon>Microbacterium</taxon>
    </lineage>
</organism>
<dbReference type="InterPro" id="IPR006311">
    <property type="entry name" value="TAT_signal"/>
</dbReference>